<dbReference type="AlphaFoldDB" id="A0A0V1BTL9"/>
<sequence length="128" mass="14692">MTVFFYREQLLTLSDQGQRFLIVSVRVTLHIASCSVINRCWSSKSPHICTMYILKQQSFVNRALQLKHMQQLSNCRICSSAHETSKNVYKFISWSYLTVAHPNQLQTVADLQDGLRGLLDLIKLAFGL</sequence>
<evidence type="ECO:0000313" key="1">
    <source>
        <dbReference type="EMBL" id="KRY40114.1"/>
    </source>
</evidence>
<gene>
    <name evidence="1" type="ORF">T01_4895</name>
</gene>
<accession>A0A0V1BTL9</accession>
<organism evidence="1 2">
    <name type="scientific">Trichinella spiralis</name>
    <name type="common">Trichina worm</name>
    <dbReference type="NCBI Taxonomy" id="6334"/>
    <lineage>
        <taxon>Eukaryota</taxon>
        <taxon>Metazoa</taxon>
        <taxon>Ecdysozoa</taxon>
        <taxon>Nematoda</taxon>
        <taxon>Enoplea</taxon>
        <taxon>Dorylaimia</taxon>
        <taxon>Trichinellida</taxon>
        <taxon>Trichinellidae</taxon>
        <taxon>Trichinella</taxon>
    </lineage>
</organism>
<protein>
    <submittedName>
        <fullName evidence="1">Uncharacterized protein</fullName>
    </submittedName>
</protein>
<name>A0A0V1BTL9_TRISP</name>
<evidence type="ECO:0000313" key="2">
    <source>
        <dbReference type="Proteomes" id="UP000054776"/>
    </source>
</evidence>
<proteinExistence type="predicted"/>
<comment type="caution">
    <text evidence="1">The sequence shown here is derived from an EMBL/GenBank/DDBJ whole genome shotgun (WGS) entry which is preliminary data.</text>
</comment>
<dbReference type="InParanoid" id="A0A0V1BTL9"/>
<keyword evidence="2" id="KW-1185">Reference proteome</keyword>
<dbReference type="Proteomes" id="UP000054776">
    <property type="component" value="Unassembled WGS sequence"/>
</dbReference>
<reference evidence="1 2" key="1">
    <citation type="submission" date="2015-01" db="EMBL/GenBank/DDBJ databases">
        <title>Evolution of Trichinella species and genotypes.</title>
        <authorList>
            <person name="Korhonen P.K."/>
            <person name="Edoardo P."/>
            <person name="Giuseppe L.R."/>
            <person name="Gasser R.B."/>
        </authorList>
    </citation>
    <scope>NUCLEOTIDE SEQUENCE [LARGE SCALE GENOMIC DNA]</scope>
    <source>
        <strain evidence="1">ISS3</strain>
    </source>
</reference>
<dbReference type="EMBL" id="JYDH01000014">
    <property type="protein sequence ID" value="KRY40114.1"/>
    <property type="molecule type" value="Genomic_DNA"/>
</dbReference>